<reference evidence="3" key="1">
    <citation type="submission" date="2017-08" db="EMBL/GenBank/DDBJ databases">
        <authorList>
            <person name="Polle J.E."/>
            <person name="Barry K."/>
            <person name="Cushman J."/>
            <person name="Schmutz J."/>
            <person name="Tran D."/>
            <person name="Hathwaick L.T."/>
            <person name="Yim W.C."/>
            <person name="Jenkins J."/>
            <person name="Mckie-Krisberg Z.M."/>
            <person name="Prochnik S."/>
            <person name="Lindquist E."/>
            <person name="Dockter R.B."/>
            <person name="Adam C."/>
            <person name="Molina H."/>
            <person name="Bunkerborg J."/>
            <person name="Jin E."/>
            <person name="Buchheim M."/>
            <person name="Magnuson J."/>
        </authorList>
    </citation>
    <scope>NUCLEOTIDE SEQUENCE</scope>
    <source>
        <strain evidence="3">CCAP 19/18</strain>
    </source>
</reference>
<dbReference type="PANTHER" id="PTHR11485:SF29">
    <property type="entry name" value="TRANSFERRIN 2"/>
    <property type="match status" value="1"/>
</dbReference>
<gene>
    <name evidence="3" type="ORF">DUNSADRAFT_1179</name>
</gene>
<organism evidence="3 4">
    <name type="scientific">Dunaliella salina</name>
    <name type="common">Green alga</name>
    <name type="synonym">Protococcus salinus</name>
    <dbReference type="NCBI Taxonomy" id="3046"/>
    <lineage>
        <taxon>Eukaryota</taxon>
        <taxon>Viridiplantae</taxon>
        <taxon>Chlorophyta</taxon>
        <taxon>core chlorophytes</taxon>
        <taxon>Chlorophyceae</taxon>
        <taxon>CS clade</taxon>
        <taxon>Chlamydomonadales</taxon>
        <taxon>Dunaliellaceae</taxon>
        <taxon>Dunaliella</taxon>
    </lineage>
</organism>
<feature type="chain" id="PRO_5047482849" description="Transferrin-like domain-containing protein" evidence="1">
    <location>
        <begin position="25"/>
        <end position="602"/>
    </location>
</feature>
<dbReference type="EMBL" id="MU070568">
    <property type="protein sequence ID" value="KAF5827187.1"/>
    <property type="molecule type" value="Genomic_DNA"/>
</dbReference>
<dbReference type="Pfam" id="PF00405">
    <property type="entry name" value="Transferrin"/>
    <property type="match status" value="2"/>
</dbReference>
<dbReference type="InterPro" id="IPR001156">
    <property type="entry name" value="Transferrin-like_dom"/>
</dbReference>
<feature type="domain" description="Transferrin-like" evidence="2">
    <location>
        <begin position="428"/>
        <end position="602"/>
    </location>
</feature>
<keyword evidence="1" id="KW-0732">Signal</keyword>
<name>A0ABQ7FXY3_DUNSA</name>
<dbReference type="Proteomes" id="UP000815325">
    <property type="component" value="Unassembled WGS sequence"/>
</dbReference>
<dbReference type="SMART" id="SM00094">
    <property type="entry name" value="TR_FER"/>
    <property type="match status" value="1"/>
</dbReference>
<protein>
    <recommendedName>
        <fullName evidence="2">Transferrin-like domain-containing protein</fullName>
    </recommendedName>
</protein>
<proteinExistence type="predicted"/>
<dbReference type="Gene3D" id="3.40.190.10">
    <property type="entry name" value="Periplasmic binding protein-like II"/>
    <property type="match status" value="4"/>
</dbReference>
<dbReference type="PANTHER" id="PTHR11485">
    <property type="entry name" value="TRANSFERRIN"/>
    <property type="match status" value="1"/>
</dbReference>
<sequence length="602" mass="65608">MFGGRTWLRAAFLLLGFTVASVRGKGPVRICVPEKPEAPALAACTAALNAVYSTPEVGFKCIGGETDNMCLFRVSQRQDHLTLVAENELWLAHHLHDLTGYIAEAYESSSGVPAAVAYGLAVVKNVFCSDLPDGWASLKNKGKEYSICSTGYRRTVGFVLPMDKMFKDDIIEDRVIPEDRSINQDAYNMAQFFGSVCSPRTTANGPRRDGSAWEPLCGLCASASNATNSTLSGFSRFNGPPQEHKCSESEDPNDEAYNPYAGYTGAFQCMLDGSDTPDGDDKRIAFTKQTVISQYNTDSRWSNEAKVDEGNFSILCNSACRPFSEWKNDDGSPNEECITGAAASHSLVGKKIHSDGTISPETFAAAIASLSDSSKLSNRVIAETSETEYPFWSAPTLGLYKYRDDDDFTNRLPDFSVIQNKGPDAEPIRVCIPLGETKNLPTFCTNVLNELYGGSFGPDSETFLNFECAIPEAGASYSNCFEAILQGEFDITTAGGNELFQSNKEYGLVALVAESYDDGASTASYFGIQVVKKEQCPKISGLSDLEGMNLCSTGYRKTSGWFLPVGRLFSEGILDRQTDPEENVNSDAYSVSEFFDRICCPR</sequence>
<dbReference type="SUPFAM" id="SSF53850">
    <property type="entry name" value="Periplasmic binding protein-like II"/>
    <property type="match status" value="2"/>
</dbReference>
<accession>A0ABQ7FXY3</accession>
<dbReference type="PROSITE" id="PS51408">
    <property type="entry name" value="TRANSFERRIN_LIKE_4"/>
    <property type="match status" value="1"/>
</dbReference>
<comment type="caution">
    <text evidence="3">The sequence shown here is derived from an EMBL/GenBank/DDBJ whole genome shotgun (WGS) entry which is preliminary data.</text>
</comment>
<evidence type="ECO:0000313" key="4">
    <source>
        <dbReference type="Proteomes" id="UP000815325"/>
    </source>
</evidence>
<keyword evidence="4" id="KW-1185">Reference proteome</keyword>
<evidence type="ECO:0000256" key="1">
    <source>
        <dbReference type="SAM" id="SignalP"/>
    </source>
</evidence>
<evidence type="ECO:0000313" key="3">
    <source>
        <dbReference type="EMBL" id="KAF5827187.1"/>
    </source>
</evidence>
<feature type="signal peptide" evidence="1">
    <location>
        <begin position="1"/>
        <end position="24"/>
    </location>
</feature>
<evidence type="ECO:0000259" key="2">
    <source>
        <dbReference type="PROSITE" id="PS51408"/>
    </source>
</evidence>